<evidence type="ECO:0000256" key="19">
    <source>
        <dbReference type="SAM" id="MobiDB-lite"/>
    </source>
</evidence>
<comment type="subcellular location">
    <subcellularLocation>
        <location evidence="2">Membrane</location>
        <topology evidence="2">Multi-pass membrane protein</topology>
    </subcellularLocation>
</comment>
<feature type="region of interest" description="Disordered" evidence="19">
    <location>
        <begin position="125"/>
        <end position="154"/>
    </location>
</feature>
<protein>
    <recommendedName>
        <fullName evidence="7 17">Phosphatidate cytidylyltransferase</fullName>
        <ecNumber evidence="7 17">2.7.7.41</ecNumber>
    </recommendedName>
</protein>
<feature type="transmembrane region" description="Helical" evidence="20">
    <location>
        <begin position="549"/>
        <end position="568"/>
    </location>
</feature>
<dbReference type="Pfam" id="PF01148">
    <property type="entry name" value="CTP_transf_1"/>
    <property type="match status" value="1"/>
</dbReference>
<evidence type="ECO:0000256" key="16">
    <source>
        <dbReference type="ARBA" id="ARBA00023264"/>
    </source>
</evidence>
<dbReference type="GO" id="GO:0016020">
    <property type="term" value="C:membrane"/>
    <property type="evidence" value="ECO:0007669"/>
    <property type="project" value="UniProtKB-SubCell"/>
</dbReference>
<keyword evidence="11 17" id="KW-0548">Nucleotidyltransferase</keyword>
<evidence type="ECO:0000256" key="6">
    <source>
        <dbReference type="ARBA" id="ARBA00010185"/>
    </source>
</evidence>
<reference evidence="22" key="1">
    <citation type="submission" date="2019-07" db="EMBL/GenBank/DDBJ databases">
        <authorList>
            <person name="Dittberner H."/>
        </authorList>
    </citation>
    <scope>NUCLEOTIDE SEQUENCE [LARGE SCALE GENOMIC DNA]</scope>
</reference>
<feature type="coiled-coil region" evidence="18">
    <location>
        <begin position="181"/>
        <end position="215"/>
    </location>
</feature>
<feature type="transmembrane region" description="Helical" evidence="20">
    <location>
        <begin position="330"/>
        <end position="363"/>
    </location>
</feature>
<comment type="pathway">
    <text evidence="3 17">Phospholipid metabolism; CDP-diacylglycerol biosynthesis; CDP-diacylglycerol from sn-glycerol 3-phosphate: step 3/3.</text>
</comment>
<dbReference type="AlphaFoldDB" id="A0A565BYK3"/>
<dbReference type="EMBL" id="CABITT030000005">
    <property type="protein sequence ID" value="VVB06407.1"/>
    <property type="molecule type" value="Genomic_DNA"/>
</dbReference>
<feature type="region of interest" description="Disordered" evidence="19">
    <location>
        <begin position="288"/>
        <end position="319"/>
    </location>
</feature>
<evidence type="ECO:0000256" key="18">
    <source>
        <dbReference type="SAM" id="Coils"/>
    </source>
</evidence>
<keyword evidence="10 17" id="KW-0812">Transmembrane</keyword>
<dbReference type="PROSITE" id="PS50202">
    <property type="entry name" value="MSP"/>
    <property type="match status" value="1"/>
</dbReference>
<evidence type="ECO:0000256" key="12">
    <source>
        <dbReference type="ARBA" id="ARBA00022989"/>
    </source>
</evidence>
<evidence type="ECO:0000256" key="9">
    <source>
        <dbReference type="ARBA" id="ARBA00022679"/>
    </source>
</evidence>
<evidence type="ECO:0000256" key="20">
    <source>
        <dbReference type="SAM" id="Phobius"/>
    </source>
</evidence>
<evidence type="ECO:0000256" key="11">
    <source>
        <dbReference type="ARBA" id="ARBA00022695"/>
    </source>
</evidence>
<dbReference type="GO" id="GO:0005783">
    <property type="term" value="C:endoplasmic reticulum"/>
    <property type="evidence" value="ECO:0007669"/>
    <property type="project" value="UniProtKB-ARBA"/>
</dbReference>
<dbReference type="Gene3D" id="2.60.40.10">
    <property type="entry name" value="Immunoglobulins"/>
    <property type="match status" value="1"/>
</dbReference>
<dbReference type="PANTHER" id="PTHR47101:SF5">
    <property type="entry name" value="PHOSPHATIDATE CYTIDYLYLTRANSFERASE 5, CHLOROPLASTIC"/>
    <property type="match status" value="1"/>
</dbReference>
<dbReference type="Proteomes" id="UP000489600">
    <property type="component" value="Unassembled WGS sequence"/>
</dbReference>
<dbReference type="PANTHER" id="PTHR47101">
    <property type="entry name" value="PHOSPHATIDATE CYTIDYLYLTRANSFERASE 5, CHLOROPLASTIC"/>
    <property type="match status" value="1"/>
</dbReference>
<evidence type="ECO:0000313" key="22">
    <source>
        <dbReference type="EMBL" id="VVB06407.1"/>
    </source>
</evidence>
<feature type="compositionally biased region" description="Basic and acidic residues" evidence="19">
    <location>
        <begin position="293"/>
        <end position="309"/>
    </location>
</feature>
<evidence type="ECO:0000256" key="15">
    <source>
        <dbReference type="ARBA" id="ARBA00023209"/>
    </source>
</evidence>
<dbReference type="InterPro" id="IPR000535">
    <property type="entry name" value="MSP_dom"/>
</dbReference>
<evidence type="ECO:0000256" key="1">
    <source>
        <dbReference type="ARBA" id="ARBA00001698"/>
    </source>
</evidence>
<keyword evidence="12 20" id="KW-1133">Transmembrane helix</keyword>
<comment type="catalytic activity">
    <reaction evidence="1 17">
        <text>a 1,2-diacyl-sn-glycero-3-phosphate + CTP + H(+) = a CDP-1,2-diacyl-sn-glycerol + diphosphate</text>
        <dbReference type="Rhea" id="RHEA:16229"/>
        <dbReference type="ChEBI" id="CHEBI:15378"/>
        <dbReference type="ChEBI" id="CHEBI:33019"/>
        <dbReference type="ChEBI" id="CHEBI:37563"/>
        <dbReference type="ChEBI" id="CHEBI:58332"/>
        <dbReference type="ChEBI" id="CHEBI:58608"/>
        <dbReference type="EC" id="2.7.7.41"/>
    </reaction>
</comment>
<evidence type="ECO:0000256" key="17">
    <source>
        <dbReference type="RuleBase" id="RU003938"/>
    </source>
</evidence>
<evidence type="ECO:0000259" key="21">
    <source>
        <dbReference type="PROSITE" id="PS50202"/>
    </source>
</evidence>
<dbReference type="PROSITE" id="PS01315">
    <property type="entry name" value="CDS"/>
    <property type="match status" value="1"/>
</dbReference>
<dbReference type="InterPro" id="IPR013783">
    <property type="entry name" value="Ig-like_fold"/>
</dbReference>
<accession>A0A565BYK3</accession>
<comment type="pathway">
    <text evidence="4">Lipid metabolism.</text>
</comment>
<dbReference type="FunFam" id="2.60.40.10:FF:000813">
    <property type="entry name" value="Vesicle-associated protein 1-1"/>
    <property type="match status" value="1"/>
</dbReference>
<dbReference type="UniPathway" id="UPA00557">
    <property type="reaction ID" value="UER00614"/>
</dbReference>
<feature type="compositionally biased region" description="Polar residues" evidence="19">
    <location>
        <begin position="141"/>
        <end position="154"/>
    </location>
</feature>
<evidence type="ECO:0000256" key="5">
    <source>
        <dbReference type="ARBA" id="ARBA00008932"/>
    </source>
</evidence>
<sequence length="615" mass="67272">MSNSELLSVEPLDLQFPFELKKQISCSLYLTNKTDNNVAFKVKTTNPKKYCVRPNTGVVLPRSTCEVLVTMQAQKEAPSDMQCKDKFLLQGVIATPGITAKEVTPEMFSKEAGHLVEETKLRVTYVAPPRPPSPVHEGSEEGSSPRASVSDNGHTSEFSFQRFSADKVEPQENTSEARALITKLTEEKQSAMQLNNRLQRELEQLKRESKRSQSGIPFMYKPVPLSLSSLCSCPCRSTPRKSLILPHFSEKNSNLRLFDSKSLSRSRFSGIPVNRRVITSVARVESDQLGDDGNSKEGHERDQELKNVEEDLSVDQQEQKSRSQFKKRVVFGLGIGLSVGGVVLAGGWVFTVALAAAVLLSAREYFELVRSKGIAQGMTPPPRYLSRVCSVICALMPILTLYFGHIDISVTSAAFVVAMVLLLQRGNPRFSQLSSTMFGLFYCGYLPCFWVKLRCGLTAPVLNAGIGRSWPIVLGGQAHWTVGLVAILISFCGIIASDTFAFLGGKAFGKTPLTSISPKKTWEGALAGLVGCIVITILLSKSLSWPQSLFSTIAFGILNFFGSVFGDLTESMIKRDAGVKDSGSLIPGHGGILDRVDSYIFTGALAYSFVRLHGV</sequence>
<dbReference type="InterPro" id="IPR000374">
    <property type="entry name" value="PC_trans"/>
</dbReference>
<feature type="domain" description="MSP" evidence="21">
    <location>
        <begin position="6"/>
        <end position="126"/>
    </location>
</feature>
<feature type="transmembrane region" description="Helical" evidence="20">
    <location>
        <begin position="478"/>
        <end position="503"/>
    </location>
</feature>
<dbReference type="InterPro" id="IPR008962">
    <property type="entry name" value="PapD-like_sf"/>
</dbReference>
<feature type="transmembrane region" description="Helical" evidence="20">
    <location>
        <begin position="408"/>
        <end position="424"/>
    </location>
</feature>
<gene>
    <name evidence="22" type="ORF">ANE_LOCUS16851</name>
</gene>
<keyword evidence="14 20" id="KW-0472">Membrane</keyword>
<keyword evidence="13" id="KW-0443">Lipid metabolism</keyword>
<keyword evidence="8" id="KW-0444">Lipid biosynthesis</keyword>
<feature type="transmembrane region" description="Helical" evidence="20">
    <location>
        <begin position="436"/>
        <end position="453"/>
    </location>
</feature>
<evidence type="ECO:0000256" key="4">
    <source>
        <dbReference type="ARBA" id="ARBA00005189"/>
    </source>
</evidence>
<comment type="caution">
    <text evidence="22">The sequence shown here is derived from an EMBL/GenBank/DDBJ whole genome shotgun (WGS) entry which is preliminary data.</text>
</comment>
<dbReference type="SUPFAM" id="SSF49354">
    <property type="entry name" value="PapD-like"/>
    <property type="match status" value="1"/>
</dbReference>
<evidence type="ECO:0000256" key="8">
    <source>
        <dbReference type="ARBA" id="ARBA00022516"/>
    </source>
</evidence>
<comment type="similarity">
    <text evidence="5">Belongs to the VAMP-associated protein (VAP) (TC 9.B.17) family.</text>
</comment>
<evidence type="ECO:0000256" key="3">
    <source>
        <dbReference type="ARBA" id="ARBA00005119"/>
    </source>
</evidence>
<comment type="similarity">
    <text evidence="6 17">Belongs to the CDS family.</text>
</comment>
<keyword evidence="16" id="KW-1208">Phospholipid metabolism</keyword>
<evidence type="ECO:0000256" key="7">
    <source>
        <dbReference type="ARBA" id="ARBA00012487"/>
    </source>
</evidence>
<keyword evidence="23" id="KW-1185">Reference proteome</keyword>
<dbReference type="Pfam" id="PF00635">
    <property type="entry name" value="Motile_Sperm"/>
    <property type="match status" value="1"/>
</dbReference>
<proteinExistence type="inferred from homology"/>
<organism evidence="22 23">
    <name type="scientific">Arabis nemorensis</name>
    <dbReference type="NCBI Taxonomy" id="586526"/>
    <lineage>
        <taxon>Eukaryota</taxon>
        <taxon>Viridiplantae</taxon>
        <taxon>Streptophyta</taxon>
        <taxon>Embryophyta</taxon>
        <taxon>Tracheophyta</taxon>
        <taxon>Spermatophyta</taxon>
        <taxon>Magnoliopsida</taxon>
        <taxon>eudicotyledons</taxon>
        <taxon>Gunneridae</taxon>
        <taxon>Pentapetalae</taxon>
        <taxon>rosids</taxon>
        <taxon>malvids</taxon>
        <taxon>Brassicales</taxon>
        <taxon>Brassicaceae</taxon>
        <taxon>Arabideae</taxon>
        <taxon>Arabis</taxon>
    </lineage>
</organism>
<dbReference type="GO" id="GO:0004605">
    <property type="term" value="F:phosphatidate cytidylyltransferase activity"/>
    <property type="evidence" value="ECO:0007669"/>
    <property type="project" value="UniProtKB-EC"/>
</dbReference>
<keyword evidence="9 17" id="KW-0808">Transferase</keyword>
<keyword evidence="18" id="KW-0175">Coiled coil</keyword>
<evidence type="ECO:0000256" key="10">
    <source>
        <dbReference type="ARBA" id="ARBA00022692"/>
    </source>
</evidence>
<evidence type="ECO:0000256" key="2">
    <source>
        <dbReference type="ARBA" id="ARBA00004141"/>
    </source>
</evidence>
<dbReference type="EC" id="2.7.7.41" evidence="7 17"/>
<evidence type="ECO:0000256" key="13">
    <source>
        <dbReference type="ARBA" id="ARBA00023098"/>
    </source>
</evidence>
<name>A0A565BYK3_9BRAS</name>
<dbReference type="GO" id="GO:0016024">
    <property type="term" value="P:CDP-diacylglycerol biosynthetic process"/>
    <property type="evidence" value="ECO:0007669"/>
    <property type="project" value="UniProtKB-UniPathway"/>
</dbReference>
<keyword evidence="15" id="KW-0594">Phospholipid biosynthesis</keyword>
<feature type="transmembrane region" description="Helical" evidence="20">
    <location>
        <begin position="524"/>
        <end position="543"/>
    </location>
</feature>
<evidence type="ECO:0000256" key="14">
    <source>
        <dbReference type="ARBA" id="ARBA00023136"/>
    </source>
</evidence>
<dbReference type="OrthoDB" id="10260889at2759"/>
<evidence type="ECO:0000313" key="23">
    <source>
        <dbReference type="Proteomes" id="UP000489600"/>
    </source>
</evidence>